<proteinExistence type="inferred from homology"/>
<keyword evidence="3" id="KW-0731">Sigma factor</keyword>
<evidence type="ECO:0000259" key="6">
    <source>
        <dbReference type="Pfam" id="PF08281"/>
    </source>
</evidence>
<evidence type="ECO:0000256" key="1">
    <source>
        <dbReference type="ARBA" id="ARBA00010641"/>
    </source>
</evidence>
<dbReference type="SUPFAM" id="SSF88946">
    <property type="entry name" value="Sigma2 domain of RNA polymerase sigma factors"/>
    <property type="match status" value="1"/>
</dbReference>
<dbReference type="InterPro" id="IPR013325">
    <property type="entry name" value="RNA_pol_sigma_r2"/>
</dbReference>
<dbReference type="OrthoDB" id="1524077at2"/>
<feature type="domain" description="RNA polymerase sigma factor 70 region 4 type 2" evidence="6">
    <location>
        <begin position="121"/>
        <end position="172"/>
    </location>
</feature>
<evidence type="ECO:0000256" key="3">
    <source>
        <dbReference type="ARBA" id="ARBA00023082"/>
    </source>
</evidence>
<dbReference type="AlphaFoldDB" id="A0A1H4B4B1"/>
<dbReference type="PANTHER" id="PTHR43133:SF46">
    <property type="entry name" value="RNA POLYMERASE SIGMA-70 FACTOR ECF SUBFAMILY"/>
    <property type="match status" value="1"/>
</dbReference>
<dbReference type="Pfam" id="PF08281">
    <property type="entry name" value="Sigma70_r4_2"/>
    <property type="match status" value="1"/>
</dbReference>
<dbReference type="NCBIfam" id="TIGR02937">
    <property type="entry name" value="sigma70-ECF"/>
    <property type="match status" value="1"/>
</dbReference>
<dbReference type="InterPro" id="IPR007627">
    <property type="entry name" value="RNA_pol_sigma70_r2"/>
</dbReference>
<dbReference type="Proteomes" id="UP000199656">
    <property type="component" value="Unassembled WGS sequence"/>
</dbReference>
<dbReference type="PANTHER" id="PTHR43133">
    <property type="entry name" value="RNA POLYMERASE ECF-TYPE SIGMA FACTO"/>
    <property type="match status" value="1"/>
</dbReference>
<evidence type="ECO:0000259" key="5">
    <source>
        <dbReference type="Pfam" id="PF04542"/>
    </source>
</evidence>
<dbReference type="NCBIfam" id="TIGR02985">
    <property type="entry name" value="Sig70_bacteroi1"/>
    <property type="match status" value="1"/>
</dbReference>
<evidence type="ECO:0000256" key="4">
    <source>
        <dbReference type="ARBA" id="ARBA00023163"/>
    </source>
</evidence>
<dbReference type="GO" id="GO:0003677">
    <property type="term" value="F:DNA binding"/>
    <property type="evidence" value="ECO:0007669"/>
    <property type="project" value="InterPro"/>
</dbReference>
<dbReference type="GO" id="GO:0016987">
    <property type="term" value="F:sigma factor activity"/>
    <property type="evidence" value="ECO:0007669"/>
    <property type="project" value="UniProtKB-KW"/>
</dbReference>
<evidence type="ECO:0000313" key="8">
    <source>
        <dbReference type="Proteomes" id="UP000199656"/>
    </source>
</evidence>
<feature type="domain" description="RNA polymerase sigma-70 region 2" evidence="5">
    <location>
        <begin position="25"/>
        <end position="91"/>
    </location>
</feature>
<dbReference type="InterPro" id="IPR013324">
    <property type="entry name" value="RNA_pol_sigma_r3/r4-like"/>
</dbReference>
<dbReference type="Gene3D" id="1.10.1740.10">
    <property type="match status" value="1"/>
</dbReference>
<dbReference type="RefSeq" id="WP_089760929.1">
    <property type="nucleotide sequence ID" value="NZ_BKAT01000024.1"/>
</dbReference>
<dbReference type="InterPro" id="IPR013249">
    <property type="entry name" value="RNA_pol_sigma70_r4_t2"/>
</dbReference>
<dbReference type="CDD" id="cd06171">
    <property type="entry name" value="Sigma70_r4"/>
    <property type="match status" value="1"/>
</dbReference>
<name>A0A1H4B4B1_9BACT</name>
<accession>A0A1H4B4B1</accession>
<evidence type="ECO:0000313" key="7">
    <source>
        <dbReference type="EMBL" id="SEA42722.1"/>
    </source>
</evidence>
<reference evidence="8" key="1">
    <citation type="submission" date="2016-10" db="EMBL/GenBank/DDBJ databases">
        <authorList>
            <person name="Varghese N."/>
            <person name="Submissions S."/>
        </authorList>
    </citation>
    <scope>NUCLEOTIDE SEQUENCE [LARGE SCALE GENOMIC DNA]</scope>
    <source>
        <strain evidence="8">DSM 23920</strain>
    </source>
</reference>
<gene>
    <name evidence="7" type="ORF">SAMN05660909_01861</name>
</gene>
<dbReference type="InterPro" id="IPR014284">
    <property type="entry name" value="RNA_pol_sigma-70_dom"/>
</dbReference>
<keyword evidence="4" id="KW-0804">Transcription</keyword>
<dbReference type="SUPFAM" id="SSF88659">
    <property type="entry name" value="Sigma3 and sigma4 domains of RNA polymerase sigma factors"/>
    <property type="match status" value="1"/>
</dbReference>
<comment type="similarity">
    <text evidence="1">Belongs to the sigma-70 factor family. ECF subfamily.</text>
</comment>
<dbReference type="STRING" id="408074.SAMN05660909_01861"/>
<dbReference type="InterPro" id="IPR036388">
    <property type="entry name" value="WH-like_DNA-bd_sf"/>
</dbReference>
<keyword evidence="2" id="KW-0805">Transcription regulation</keyword>
<dbReference type="InterPro" id="IPR039425">
    <property type="entry name" value="RNA_pol_sigma-70-like"/>
</dbReference>
<dbReference type="InterPro" id="IPR014327">
    <property type="entry name" value="RNA_pol_sigma70_bacteroid"/>
</dbReference>
<sequence>MLQLSNDEIVKGIRSRNKDVFEAVFKQYAPSMYNIAVKYVQDTDEANDMVQDVFLNLWKGAENLDDRAPINHYLARATVNTCLNRIKKEQRKETYTKEQMHLATPVSDSTALLERKELEAQYHLALEKLPEQCRRVFEMSRGNGLTPTEIATQLNISINTVYAHLTTALKRLRIDLINKS</sequence>
<dbReference type="Gene3D" id="1.10.10.10">
    <property type="entry name" value="Winged helix-like DNA-binding domain superfamily/Winged helix DNA-binding domain"/>
    <property type="match status" value="1"/>
</dbReference>
<keyword evidence="8" id="KW-1185">Reference proteome</keyword>
<dbReference type="GO" id="GO:0006352">
    <property type="term" value="P:DNA-templated transcription initiation"/>
    <property type="evidence" value="ECO:0007669"/>
    <property type="project" value="InterPro"/>
</dbReference>
<evidence type="ECO:0000256" key="2">
    <source>
        <dbReference type="ARBA" id="ARBA00023015"/>
    </source>
</evidence>
<organism evidence="7 8">
    <name type="scientific">Chitinophaga terrae</name>
    <name type="common">ex Kim and Jung 2007</name>
    <dbReference type="NCBI Taxonomy" id="408074"/>
    <lineage>
        <taxon>Bacteria</taxon>
        <taxon>Pseudomonadati</taxon>
        <taxon>Bacteroidota</taxon>
        <taxon>Chitinophagia</taxon>
        <taxon>Chitinophagales</taxon>
        <taxon>Chitinophagaceae</taxon>
        <taxon>Chitinophaga</taxon>
    </lineage>
</organism>
<protein>
    <submittedName>
        <fullName evidence="7">RNA polymerase sigma-70 factor, ECF subfamily</fullName>
    </submittedName>
</protein>
<dbReference type="EMBL" id="FNRL01000007">
    <property type="protein sequence ID" value="SEA42722.1"/>
    <property type="molecule type" value="Genomic_DNA"/>
</dbReference>
<dbReference type="Pfam" id="PF04542">
    <property type="entry name" value="Sigma70_r2"/>
    <property type="match status" value="1"/>
</dbReference>